<dbReference type="PANTHER" id="PTHR11103:SF18">
    <property type="entry name" value="SLR1189 PROTEIN"/>
    <property type="match status" value="1"/>
</dbReference>
<dbReference type="InterPro" id="IPR036589">
    <property type="entry name" value="HCY_dom_sf"/>
</dbReference>
<dbReference type="InterPro" id="IPR003726">
    <property type="entry name" value="HCY_dom"/>
</dbReference>
<evidence type="ECO:0000256" key="2">
    <source>
        <dbReference type="ARBA" id="ARBA00022679"/>
    </source>
</evidence>
<evidence type="ECO:0000259" key="5">
    <source>
        <dbReference type="PROSITE" id="PS50970"/>
    </source>
</evidence>
<feature type="domain" description="Hcy-binding" evidence="5">
    <location>
        <begin position="1"/>
        <end position="304"/>
    </location>
</feature>
<keyword evidence="3 4" id="KW-0862">Zinc</keyword>
<comment type="caution">
    <text evidence="6">The sequence shown here is derived from an EMBL/GenBank/DDBJ whole genome shotgun (WGS) entry which is preliminary data.</text>
</comment>
<accession>A0A6N9TKL6</accession>
<dbReference type="PIRSF" id="PIRSF037505">
    <property type="entry name" value="Betaine_HMT"/>
    <property type="match status" value="1"/>
</dbReference>
<evidence type="ECO:0000256" key="3">
    <source>
        <dbReference type="PIRSR" id="PIRSR037505-2"/>
    </source>
</evidence>
<keyword evidence="3 4" id="KW-0479">Metal-binding</keyword>
<dbReference type="GO" id="GO:0008270">
    <property type="term" value="F:zinc ion binding"/>
    <property type="evidence" value="ECO:0007669"/>
    <property type="project" value="InterPro"/>
</dbReference>
<dbReference type="Pfam" id="PF02574">
    <property type="entry name" value="S-methyl_trans"/>
    <property type="match status" value="1"/>
</dbReference>
<evidence type="ECO:0000256" key="4">
    <source>
        <dbReference type="PROSITE-ProRule" id="PRU00333"/>
    </source>
</evidence>
<protein>
    <submittedName>
        <fullName evidence="6">Homocysteine S-methyltransferase</fullName>
    </submittedName>
</protein>
<dbReference type="SUPFAM" id="SSF82282">
    <property type="entry name" value="Homocysteine S-methyltransferase"/>
    <property type="match status" value="1"/>
</dbReference>
<dbReference type="Proteomes" id="UP000471381">
    <property type="component" value="Unassembled WGS sequence"/>
</dbReference>
<comment type="cofactor">
    <cofactor evidence="3">
        <name>Zn(2+)</name>
        <dbReference type="ChEBI" id="CHEBI:29105"/>
    </cofactor>
    <text evidence="3">Binds 1 zinc ion per subunit.</text>
</comment>
<dbReference type="Gene3D" id="3.20.20.330">
    <property type="entry name" value="Homocysteine-binding-like domain"/>
    <property type="match status" value="1"/>
</dbReference>
<keyword evidence="7" id="KW-1185">Reference proteome</keyword>
<proteinExistence type="predicted"/>
<dbReference type="InterPro" id="IPR017226">
    <property type="entry name" value="BHMT-like"/>
</dbReference>
<dbReference type="PANTHER" id="PTHR11103">
    <property type="entry name" value="SLR1189 PROTEIN"/>
    <property type="match status" value="1"/>
</dbReference>
<dbReference type="GO" id="GO:0032259">
    <property type="term" value="P:methylation"/>
    <property type="evidence" value="ECO:0007669"/>
    <property type="project" value="UniProtKB-KW"/>
</dbReference>
<dbReference type="PROSITE" id="PS50970">
    <property type="entry name" value="HCY"/>
    <property type="match status" value="1"/>
</dbReference>
<feature type="binding site" evidence="3 4">
    <location>
        <position position="290"/>
    </location>
    <ligand>
        <name>Zn(2+)</name>
        <dbReference type="ChEBI" id="CHEBI:29105"/>
    </ligand>
</feature>
<dbReference type="GO" id="GO:0009086">
    <property type="term" value="P:methionine biosynthetic process"/>
    <property type="evidence" value="ECO:0007669"/>
    <property type="project" value="InterPro"/>
</dbReference>
<sequence length="323" mass="35859">MTDPFEYIDILDGGMGRELERVGAPFKQPEWSALSLMQSPEKVAQVHRHFLDAGAQIITTNAYAIVPFHIGDDAFQGQSLSLAQRAARIARQEIDAFVTEQEAQEKNTPLLAGCIPPAFGSYRPDLFDKSQVENILRPLITGQQDDVDFWLIETVSSIEEANAVVSILREYSTLPIWLSYSLANRHSDSETPKLRSEEPLAHIAATLDGVDAVLFNCSQPEEMEDAIAMTRKMNSGIRIGAYANSFSERNRQHEANALLSSLRNDVTPEQYLHYAKTWVSAGASIVGGCCGIGPEHIEALWDYFKNPSSPLPRKKKAESPRIL</sequence>
<dbReference type="RefSeq" id="WP_163105805.1">
    <property type="nucleotide sequence ID" value="NZ_JAAAWO010000004.1"/>
</dbReference>
<evidence type="ECO:0000313" key="6">
    <source>
        <dbReference type="EMBL" id="NDW15228.1"/>
    </source>
</evidence>
<evidence type="ECO:0000313" key="7">
    <source>
        <dbReference type="Proteomes" id="UP000471381"/>
    </source>
</evidence>
<organism evidence="6 7">
    <name type="scientific">Alteromonas genovensis</name>
    <dbReference type="NCBI Taxonomy" id="471225"/>
    <lineage>
        <taxon>Bacteria</taxon>
        <taxon>Pseudomonadati</taxon>
        <taxon>Pseudomonadota</taxon>
        <taxon>Gammaproteobacteria</taxon>
        <taxon>Alteromonadales</taxon>
        <taxon>Alteromonadaceae</taxon>
        <taxon>Alteromonas/Salinimonas group</taxon>
        <taxon>Alteromonas</taxon>
    </lineage>
</organism>
<keyword evidence="2 4" id="KW-0808">Transferase</keyword>
<dbReference type="EMBL" id="JAAAWO010000004">
    <property type="protein sequence ID" value="NDW15228.1"/>
    <property type="molecule type" value="Genomic_DNA"/>
</dbReference>
<dbReference type="GO" id="GO:0008168">
    <property type="term" value="F:methyltransferase activity"/>
    <property type="evidence" value="ECO:0007669"/>
    <property type="project" value="UniProtKB-UniRule"/>
</dbReference>
<feature type="binding site" evidence="4">
    <location>
        <position position="217"/>
    </location>
    <ligand>
        <name>Zn(2+)</name>
        <dbReference type="ChEBI" id="CHEBI:29105"/>
    </ligand>
</feature>
<gene>
    <name evidence="6" type="ORF">GTQ48_06830</name>
</gene>
<keyword evidence="1 4" id="KW-0489">Methyltransferase</keyword>
<feature type="binding site" evidence="3 4">
    <location>
        <position position="289"/>
    </location>
    <ligand>
        <name>Zn(2+)</name>
        <dbReference type="ChEBI" id="CHEBI:29105"/>
    </ligand>
</feature>
<evidence type="ECO:0000256" key="1">
    <source>
        <dbReference type="ARBA" id="ARBA00022603"/>
    </source>
</evidence>
<reference evidence="6 7" key="1">
    <citation type="submission" date="2020-01" db="EMBL/GenBank/DDBJ databases">
        <title>Genomes of bacteria type strains.</title>
        <authorList>
            <person name="Chen J."/>
            <person name="Zhu S."/>
            <person name="Yang J."/>
        </authorList>
    </citation>
    <scope>NUCLEOTIDE SEQUENCE [LARGE SCALE GENOMIC DNA]</scope>
    <source>
        <strain evidence="6 7">LMG 24078</strain>
    </source>
</reference>
<name>A0A6N9TKL6_9ALTE</name>
<dbReference type="AlphaFoldDB" id="A0A6N9TKL6"/>